<gene>
    <name evidence="1" type="ORF">SAMN05421756_11366</name>
</gene>
<reference evidence="2" key="1">
    <citation type="submission" date="2016-10" db="EMBL/GenBank/DDBJ databases">
        <authorList>
            <person name="Varghese N."/>
            <person name="Submissions S."/>
        </authorList>
    </citation>
    <scope>NUCLEOTIDE SEQUENCE [LARGE SCALE GENOMIC DNA]</scope>
    <source>
        <strain evidence="2">CGMCC 4.6856</strain>
    </source>
</reference>
<evidence type="ECO:0008006" key="3">
    <source>
        <dbReference type="Google" id="ProtNLM"/>
    </source>
</evidence>
<dbReference type="AlphaFoldDB" id="A0A1H9NBC6"/>
<accession>A0A1H9NBC6</accession>
<dbReference type="Proteomes" id="UP000198504">
    <property type="component" value="Unassembled WGS sequence"/>
</dbReference>
<sequence>MVTALGQEPTVTATQFDSLLPSGTRVGGVAIGEGDLTGRGGGDYLGEMGFMGTCLADLVSVAGADAEGLSTGGGSMGVDPATGLVAGNSLHVWADRFATPDAAKARYQKLQRSREQSGCFTGSEQQQVMEGRLLDGRTRSPRWEVYGDGKRGSYLLAQRGNVVFVALAVSVQNKEDAHNLASELTARVDLLGDE</sequence>
<proteinExistence type="predicted"/>
<dbReference type="EMBL" id="FOFA01000013">
    <property type="protein sequence ID" value="SER33276.1"/>
    <property type="molecule type" value="Genomic_DNA"/>
</dbReference>
<evidence type="ECO:0000313" key="2">
    <source>
        <dbReference type="Proteomes" id="UP000198504"/>
    </source>
</evidence>
<keyword evidence="2" id="KW-1185">Reference proteome</keyword>
<evidence type="ECO:0000313" key="1">
    <source>
        <dbReference type="EMBL" id="SER33276.1"/>
    </source>
</evidence>
<organism evidence="1 2">
    <name type="scientific">Microlunatus flavus</name>
    <dbReference type="NCBI Taxonomy" id="1036181"/>
    <lineage>
        <taxon>Bacteria</taxon>
        <taxon>Bacillati</taxon>
        <taxon>Actinomycetota</taxon>
        <taxon>Actinomycetes</taxon>
        <taxon>Propionibacteriales</taxon>
        <taxon>Propionibacteriaceae</taxon>
        <taxon>Microlunatus</taxon>
    </lineage>
</organism>
<protein>
    <recommendedName>
        <fullName evidence="3">PknH-like extracellular domain-containing protein</fullName>
    </recommendedName>
</protein>
<name>A0A1H9NBC6_9ACTN</name>